<dbReference type="InterPro" id="IPR047589">
    <property type="entry name" value="DUF11_rpt"/>
</dbReference>
<dbReference type="Pfam" id="PF17210">
    <property type="entry name" value="SdrD_B"/>
    <property type="match status" value="1"/>
</dbReference>
<dbReference type="Gene3D" id="2.60.40.1170">
    <property type="entry name" value="Mu homology domain, subdomain B"/>
    <property type="match status" value="1"/>
</dbReference>
<keyword evidence="7" id="KW-1185">Reference proteome</keyword>
<dbReference type="Gene3D" id="2.60.40.10">
    <property type="entry name" value="Immunoglobulins"/>
    <property type="match status" value="4"/>
</dbReference>
<name>A0A5C5YMY0_9BACT</name>
<dbReference type="Pfam" id="PF01345">
    <property type="entry name" value="DUF11"/>
    <property type="match status" value="6"/>
</dbReference>
<evidence type="ECO:0000256" key="2">
    <source>
        <dbReference type="ARBA" id="ARBA00022525"/>
    </source>
</evidence>
<organism evidence="6 7">
    <name type="scientific">Novipirellula herctigrandis</name>
    <dbReference type="NCBI Taxonomy" id="2527986"/>
    <lineage>
        <taxon>Bacteria</taxon>
        <taxon>Pseudomonadati</taxon>
        <taxon>Planctomycetota</taxon>
        <taxon>Planctomycetia</taxon>
        <taxon>Pirellulales</taxon>
        <taxon>Pirellulaceae</taxon>
        <taxon>Novipirellula</taxon>
    </lineage>
</organism>
<evidence type="ECO:0000256" key="1">
    <source>
        <dbReference type="ARBA" id="ARBA00004613"/>
    </source>
</evidence>
<proteinExistence type="predicted"/>
<dbReference type="SUPFAM" id="SSF117074">
    <property type="entry name" value="Hypothetical protein PA1324"/>
    <property type="match status" value="3"/>
</dbReference>
<feature type="domain" description="DUF11" evidence="4">
    <location>
        <begin position="925"/>
        <end position="1021"/>
    </location>
</feature>
<evidence type="ECO:0000259" key="5">
    <source>
        <dbReference type="Pfam" id="PF17210"/>
    </source>
</evidence>
<keyword evidence="2" id="KW-0964">Secreted</keyword>
<dbReference type="GO" id="GO:0005576">
    <property type="term" value="C:extracellular region"/>
    <property type="evidence" value="ECO:0007669"/>
    <property type="project" value="UniProtKB-SubCell"/>
</dbReference>
<feature type="domain" description="DUF11" evidence="4">
    <location>
        <begin position="507"/>
        <end position="632"/>
    </location>
</feature>
<sequence length="1418" mass="145398">MVWNKVVAQFTKRSQARRRKAQNRSLRLETLDRRELLAADIGAISGTAFTDQSGDGLTADDPRLVGVQVQLYVDNNSNGILETTGASPDTLQGTLTTDGQGQYRFDDLAPADYLVVQASSGALVTPTPVPVTIDTGSVTVETIDQFSETNAGTLLADAATPNVTFVDNVTSTSVLGSERDVTITRTGTTGNVTLSIETTTGELTFGSSNGTGVATLQYDGDDNSTTLNATGLGAVDLSASDTQSGIIVFVSADPRVDSASQPTNFELTLYTDANSFSTRLVDYPVGADVAPVEIFIPFSSFSTGTGATSPANFSSIGAIEQSIDLILDQDVKVSLVESVRPELETVNLANTQLLSLGGQVFIDNGPGVAQNNGVRDSGEPLVTASTSVELYRADQTPGTDAPIATTATVAGTYDFPNLTPGDYVVMIPEANFASGSTLFGFTTSTGNDPAPDPDDDVNSDDNGTFVAGVGIVSQAITLTSNTEPIDDDDTDPNTNTTVDFGVIPQIDLSITKTVNDAGSDLRAGGQVVFDIAVLNDTPAGTDIVAATNAIFTDILPTGLTFVEFRNLPAGASNPTANGQNASVNLGTVNADQAAVTFQIVANIGPTQVDPITNTGQIATVDQVDLNLSNNAEPETFDLISSDLRLTKTGPTTPIAAGTPMSYTVSVFNDIAGSDLATGVVVVDTLPVGVTFNSATITGDTANQPATFNSTTRELTAVIGNLAAGATPAVVTINVTVAENAQSPLTNEATVSATSFDPDLANNTANVQTTIDREVDVAITKALQTGDVVVAGGTFTYEFTVTNNGPSEARNVAVSDLLATGLTFVSFDAGTSGITRNTGDDQDLTFNVGTLSSGETRSFSIDVSLAASATGTIANTANITTTDPDSESTNDSATVSNPVTRDIDLIIEKSVEIVGDATGRTIAVPGQDQLLYTITVRHDTGSLSDAQDVVITDSLPAGVLGDTITINNNATGDSSAFDTANQVATVTLGTVAVGEVRTFTILTNVIDEATTATLTNTAELTDPADGVITATAQTPVGVDFDIIVDKSVSNTTPAPNSTVVYTVTVNNEGPSTATGVTLSDTVPTGLTLVSAIMNGQNGVVNGSSIDFPAITLDSGSSATATLTFTVDPTASGLITNTASVPDLSNTGENDITNNSDTADITVTPVVDLTVTKTVDQTNAASGDEITYTVTVSNSGPSTAAAVTAVDTLPAGVTFVRGTGPSGESLTASSGIVTVNGGSLATDQNFQFTIVATVNAGVTADQLNSVSVSTTTNEPNTANNSATATTTVDPMTSRIDGFVFVDENNNSQFDAGETPVSGVTVELTGTDAFGNAVSVQDTTDANGEYVFDNLFAGTYQVQRVDKPNNLRNGGEQAGTGANATIDDIDNAFTALGLEAADAAEDFNFGLLSAPISKRDFLASS</sequence>
<feature type="domain" description="DUF11" evidence="4">
    <location>
        <begin position="642"/>
        <end position="767"/>
    </location>
</feature>
<dbReference type="Proteomes" id="UP000315010">
    <property type="component" value="Unassembled WGS sequence"/>
</dbReference>
<feature type="domain" description="SD-repeat containing protein B" evidence="5">
    <location>
        <begin position="1294"/>
        <end position="1388"/>
    </location>
</feature>
<reference evidence="6 7" key="1">
    <citation type="submission" date="2019-02" db="EMBL/GenBank/DDBJ databases">
        <title>Deep-cultivation of Planctomycetes and their phenomic and genomic characterization uncovers novel biology.</title>
        <authorList>
            <person name="Wiegand S."/>
            <person name="Jogler M."/>
            <person name="Boedeker C."/>
            <person name="Pinto D."/>
            <person name="Vollmers J."/>
            <person name="Rivas-Marin E."/>
            <person name="Kohn T."/>
            <person name="Peeters S.H."/>
            <person name="Heuer A."/>
            <person name="Rast P."/>
            <person name="Oberbeckmann S."/>
            <person name="Bunk B."/>
            <person name="Jeske O."/>
            <person name="Meyerdierks A."/>
            <person name="Storesund J.E."/>
            <person name="Kallscheuer N."/>
            <person name="Luecker S."/>
            <person name="Lage O.M."/>
            <person name="Pohl T."/>
            <person name="Merkel B.J."/>
            <person name="Hornburger P."/>
            <person name="Mueller R.-W."/>
            <person name="Bruemmer F."/>
            <person name="Labrenz M."/>
            <person name="Spormann A.M."/>
            <person name="Op Den Camp H."/>
            <person name="Overmann J."/>
            <person name="Amann R."/>
            <person name="Jetten M.S.M."/>
            <person name="Mascher T."/>
            <person name="Medema M.H."/>
            <person name="Devos D.P."/>
            <person name="Kaster A.-K."/>
            <person name="Ovreas L."/>
            <person name="Rohde M."/>
            <person name="Galperin M.Y."/>
            <person name="Jogler C."/>
        </authorList>
    </citation>
    <scope>NUCLEOTIDE SEQUENCE [LARGE SCALE GENOMIC DNA]</scope>
    <source>
        <strain evidence="6 7">CA13</strain>
    </source>
</reference>
<dbReference type="NCBIfam" id="TIGR01451">
    <property type="entry name" value="B_ant_repeat"/>
    <property type="match status" value="6"/>
</dbReference>
<dbReference type="InterPro" id="IPR001434">
    <property type="entry name" value="OmcB-like_DUF11"/>
</dbReference>
<feature type="domain" description="DUF11" evidence="4">
    <location>
        <begin position="775"/>
        <end position="895"/>
    </location>
</feature>
<evidence type="ECO:0000259" key="4">
    <source>
        <dbReference type="Pfam" id="PF01345"/>
    </source>
</evidence>
<feature type="domain" description="DUF11" evidence="4">
    <location>
        <begin position="1166"/>
        <end position="1283"/>
    </location>
</feature>
<dbReference type="InterPro" id="IPR051172">
    <property type="entry name" value="Chlamydia_OmcB"/>
</dbReference>
<dbReference type="PANTHER" id="PTHR34819">
    <property type="entry name" value="LARGE CYSTEINE-RICH PERIPLASMIC PROTEIN OMCB"/>
    <property type="match status" value="1"/>
</dbReference>
<evidence type="ECO:0000313" key="6">
    <source>
        <dbReference type="EMBL" id="TWT76226.1"/>
    </source>
</evidence>
<evidence type="ECO:0000313" key="7">
    <source>
        <dbReference type="Proteomes" id="UP000315010"/>
    </source>
</evidence>
<gene>
    <name evidence="6" type="ORF">CA13_67180</name>
</gene>
<comment type="caution">
    <text evidence="6">The sequence shown here is derived from an EMBL/GenBank/DDBJ whole genome shotgun (WGS) entry which is preliminary data.</text>
</comment>
<dbReference type="InterPro" id="IPR013783">
    <property type="entry name" value="Ig-like_fold"/>
</dbReference>
<protein>
    <submittedName>
        <fullName evidence="6">Cna protein B-type domain protein</fullName>
    </submittedName>
</protein>
<keyword evidence="3" id="KW-0732">Signal</keyword>
<comment type="subcellular location">
    <subcellularLocation>
        <location evidence="1">Secreted</location>
    </subcellularLocation>
</comment>
<dbReference type="RefSeq" id="WP_419195202.1">
    <property type="nucleotide sequence ID" value="NZ_SJPJ01000002.1"/>
</dbReference>
<evidence type="ECO:0000256" key="3">
    <source>
        <dbReference type="ARBA" id="ARBA00022729"/>
    </source>
</evidence>
<dbReference type="InterPro" id="IPR033764">
    <property type="entry name" value="Sdr_B"/>
</dbReference>
<feature type="domain" description="DUF11" evidence="4">
    <location>
        <begin position="1040"/>
        <end position="1159"/>
    </location>
</feature>
<dbReference type="PANTHER" id="PTHR34819:SF3">
    <property type="entry name" value="CELL SURFACE PROTEIN"/>
    <property type="match status" value="1"/>
</dbReference>
<dbReference type="EMBL" id="SJPJ01000002">
    <property type="protein sequence ID" value="TWT76226.1"/>
    <property type="molecule type" value="Genomic_DNA"/>
</dbReference>
<accession>A0A5C5YMY0</accession>